<dbReference type="Proteomes" id="UP000526501">
    <property type="component" value="Unassembled WGS sequence"/>
</dbReference>
<name>A0A7X1B9M8_9BACT</name>
<dbReference type="InterPro" id="IPR027417">
    <property type="entry name" value="P-loop_NTPase"/>
</dbReference>
<accession>A0A7X1B9M8</accession>
<feature type="domain" description="Sulfotransferase" evidence="1">
    <location>
        <begin position="31"/>
        <end position="243"/>
    </location>
</feature>
<evidence type="ECO:0000313" key="3">
    <source>
        <dbReference type="Proteomes" id="UP000526501"/>
    </source>
</evidence>
<reference evidence="2 3" key="1">
    <citation type="submission" date="2020-07" db="EMBL/GenBank/DDBJ databases">
        <authorList>
            <person name="Feng X."/>
        </authorList>
    </citation>
    <scope>NUCLEOTIDE SEQUENCE [LARGE SCALE GENOMIC DNA]</scope>
    <source>
        <strain evidence="2 3">JCM23202</strain>
    </source>
</reference>
<dbReference type="AlphaFoldDB" id="A0A7X1B9M8"/>
<dbReference type="RefSeq" id="WP_185662109.1">
    <property type="nucleotide sequence ID" value="NZ_CAWPOO010000013.1"/>
</dbReference>
<evidence type="ECO:0000313" key="2">
    <source>
        <dbReference type="EMBL" id="MBC2608260.1"/>
    </source>
</evidence>
<organism evidence="2 3">
    <name type="scientific">Pelagicoccus albus</name>
    <dbReference type="NCBI Taxonomy" id="415222"/>
    <lineage>
        <taxon>Bacteria</taxon>
        <taxon>Pseudomonadati</taxon>
        <taxon>Verrucomicrobiota</taxon>
        <taxon>Opitutia</taxon>
        <taxon>Puniceicoccales</taxon>
        <taxon>Pelagicoccaceae</taxon>
        <taxon>Pelagicoccus</taxon>
    </lineage>
</organism>
<proteinExistence type="predicted"/>
<keyword evidence="2" id="KW-0808">Transferase</keyword>
<dbReference type="GO" id="GO:0008146">
    <property type="term" value="F:sulfotransferase activity"/>
    <property type="evidence" value="ECO:0007669"/>
    <property type="project" value="InterPro"/>
</dbReference>
<keyword evidence="3" id="KW-1185">Reference proteome</keyword>
<protein>
    <submittedName>
        <fullName evidence="2">Sulfotransferase domain-containing protein</fullName>
    </submittedName>
</protein>
<dbReference type="EMBL" id="JACHVC010000013">
    <property type="protein sequence ID" value="MBC2608260.1"/>
    <property type="molecule type" value="Genomic_DNA"/>
</dbReference>
<evidence type="ECO:0000259" key="1">
    <source>
        <dbReference type="Pfam" id="PF00685"/>
    </source>
</evidence>
<gene>
    <name evidence="2" type="ORF">H5P27_19550</name>
</gene>
<dbReference type="Pfam" id="PF00685">
    <property type="entry name" value="Sulfotransfer_1"/>
    <property type="match status" value="1"/>
</dbReference>
<comment type="caution">
    <text evidence="2">The sequence shown here is derived from an EMBL/GenBank/DDBJ whole genome shotgun (WGS) entry which is preliminary data.</text>
</comment>
<dbReference type="SUPFAM" id="SSF52540">
    <property type="entry name" value="P-loop containing nucleoside triphosphate hydrolases"/>
    <property type="match status" value="1"/>
</dbReference>
<sequence length="324" mass="38439">MRKKIKAKFFDVSRPTILKANSLLKNYKEIVWLIGDGRSGTTWVSDLINHDKQYREMFEPFHPKYVRSFAFIDPHHYIKKGEENERLKDLLSRVFSGRYTHERIDSENNSLVYKGIIVKDIFANLLSHWATSHFPHVKPVLLIRNPFAVAVSKYKKSDWYWAIEPRHLLDQENLHQDYLLPFENIIKKVSDEKNHILNLILIWSIINYVPLRQFKREKLHICHYENVYLNPEQEILKVLKFVRGKNDIPNFHLPKHVINRPSRVVGKHSNMLSSTNPITTWKSELTPRLISEGMKILESFGLERLYDENSMPNLEAFEEIQNRV</sequence>
<dbReference type="InterPro" id="IPR000863">
    <property type="entry name" value="Sulfotransferase_dom"/>
</dbReference>
<dbReference type="Gene3D" id="3.40.50.300">
    <property type="entry name" value="P-loop containing nucleotide triphosphate hydrolases"/>
    <property type="match status" value="1"/>
</dbReference>